<dbReference type="GO" id="GO:0005634">
    <property type="term" value="C:nucleus"/>
    <property type="evidence" value="ECO:0007669"/>
    <property type="project" value="UniProtKB-SubCell"/>
</dbReference>
<dbReference type="InterPro" id="IPR000418">
    <property type="entry name" value="Ets_dom"/>
</dbReference>
<evidence type="ECO:0000313" key="12">
    <source>
        <dbReference type="Proteomes" id="UP000314982"/>
    </source>
</evidence>
<reference evidence="11" key="3">
    <citation type="submission" date="2025-09" db="UniProtKB">
        <authorList>
            <consortium name="Ensembl"/>
        </authorList>
    </citation>
    <scope>IDENTIFICATION</scope>
</reference>
<evidence type="ECO:0000256" key="7">
    <source>
        <dbReference type="RuleBase" id="RU004019"/>
    </source>
</evidence>
<dbReference type="GO" id="GO:0030154">
    <property type="term" value="P:cell differentiation"/>
    <property type="evidence" value="ECO:0007669"/>
    <property type="project" value="TreeGrafter"/>
</dbReference>
<accession>A0A4W5P755</accession>
<evidence type="ECO:0000256" key="3">
    <source>
        <dbReference type="ARBA" id="ARBA00023015"/>
    </source>
</evidence>
<keyword evidence="6 7" id="KW-0539">Nucleus</keyword>
<protein>
    <submittedName>
        <fullName evidence="11">ETS transcription factor ERG</fullName>
    </submittedName>
</protein>
<keyword evidence="12" id="KW-1185">Reference proteome</keyword>
<evidence type="ECO:0000256" key="1">
    <source>
        <dbReference type="ARBA" id="ARBA00004123"/>
    </source>
</evidence>
<dbReference type="PANTHER" id="PTHR11849">
    <property type="entry name" value="ETS"/>
    <property type="match status" value="1"/>
</dbReference>
<dbReference type="GO" id="GO:0043565">
    <property type="term" value="F:sequence-specific DNA binding"/>
    <property type="evidence" value="ECO:0007669"/>
    <property type="project" value="InterPro"/>
</dbReference>
<feature type="domain" description="ETS" evidence="9">
    <location>
        <begin position="210"/>
        <end position="290"/>
    </location>
</feature>
<dbReference type="Pfam" id="PF02198">
    <property type="entry name" value="SAM_PNT"/>
    <property type="match status" value="1"/>
</dbReference>
<dbReference type="Gene3D" id="1.10.10.10">
    <property type="entry name" value="Winged helix-like DNA-binding domain superfamily/Winged helix DNA-binding domain"/>
    <property type="match status" value="1"/>
</dbReference>
<dbReference type="SUPFAM" id="SSF47769">
    <property type="entry name" value="SAM/Pointed domain"/>
    <property type="match status" value="1"/>
</dbReference>
<dbReference type="SMART" id="SM00413">
    <property type="entry name" value="ETS"/>
    <property type="match status" value="1"/>
</dbReference>
<dbReference type="InterPro" id="IPR013761">
    <property type="entry name" value="SAM/pointed_sf"/>
</dbReference>
<evidence type="ECO:0000259" key="9">
    <source>
        <dbReference type="PROSITE" id="PS50061"/>
    </source>
</evidence>
<reference evidence="12" key="1">
    <citation type="submission" date="2018-06" db="EMBL/GenBank/DDBJ databases">
        <title>Genome assembly of Danube salmon.</title>
        <authorList>
            <person name="Macqueen D.J."/>
            <person name="Gundappa M.K."/>
        </authorList>
    </citation>
    <scope>NUCLEOTIDE SEQUENCE [LARGE SCALE GENOMIC DNA]</scope>
</reference>
<dbReference type="AlphaFoldDB" id="A0A4W5P755"/>
<keyword evidence="4 7" id="KW-0238">DNA-binding</keyword>
<comment type="subcellular location">
    <subcellularLocation>
        <location evidence="1 7">Nucleus</location>
    </subcellularLocation>
</comment>
<organism evidence="11 12">
    <name type="scientific">Hucho hucho</name>
    <name type="common">huchen</name>
    <dbReference type="NCBI Taxonomy" id="62062"/>
    <lineage>
        <taxon>Eukaryota</taxon>
        <taxon>Metazoa</taxon>
        <taxon>Chordata</taxon>
        <taxon>Craniata</taxon>
        <taxon>Vertebrata</taxon>
        <taxon>Euteleostomi</taxon>
        <taxon>Actinopterygii</taxon>
        <taxon>Neopterygii</taxon>
        <taxon>Teleostei</taxon>
        <taxon>Protacanthopterygii</taxon>
        <taxon>Salmoniformes</taxon>
        <taxon>Salmonidae</taxon>
        <taxon>Salmoninae</taxon>
        <taxon>Hucho</taxon>
    </lineage>
</organism>
<keyword evidence="5" id="KW-0804">Transcription</keyword>
<dbReference type="FunFam" id="1.10.10.10:FF:000039">
    <property type="entry name" value="Friend leukemia integration 1 transcription factor"/>
    <property type="match status" value="1"/>
</dbReference>
<dbReference type="PANTHER" id="PTHR11849:SF216">
    <property type="entry name" value="TRANSCRIPTIONAL REGULATOR ERG"/>
    <property type="match status" value="1"/>
</dbReference>
<evidence type="ECO:0000313" key="11">
    <source>
        <dbReference type="Ensembl" id="ENSHHUP00000059222.1"/>
    </source>
</evidence>
<evidence type="ECO:0000256" key="8">
    <source>
        <dbReference type="SAM" id="MobiDB-lite"/>
    </source>
</evidence>
<feature type="domain" description="PNT" evidence="10">
    <location>
        <begin position="22"/>
        <end position="108"/>
    </location>
</feature>
<dbReference type="InterPro" id="IPR046328">
    <property type="entry name" value="ETS_fam"/>
</dbReference>
<dbReference type="GO" id="GO:0000981">
    <property type="term" value="F:DNA-binding transcription factor activity, RNA polymerase II-specific"/>
    <property type="evidence" value="ECO:0007669"/>
    <property type="project" value="TreeGrafter"/>
</dbReference>
<dbReference type="SUPFAM" id="SSF46785">
    <property type="entry name" value="Winged helix' DNA-binding domain"/>
    <property type="match status" value="1"/>
</dbReference>
<dbReference type="Ensembl" id="ENSHHUT00000061241.1">
    <property type="protein sequence ID" value="ENSHHUP00000059222.1"/>
    <property type="gene ID" value="ENSHHUG00000035161.1"/>
</dbReference>
<comment type="similarity">
    <text evidence="2 7">Belongs to the ETS family.</text>
</comment>
<dbReference type="Proteomes" id="UP000314982">
    <property type="component" value="Unassembled WGS sequence"/>
</dbReference>
<dbReference type="PRINTS" id="PR00454">
    <property type="entry name" value="ETSDOMAIN"/>
</dbReference>
<dbReference type="GeneTree" id="ENSGT00940000160662"/>
<dbReference type="InterPro" id="IPR003118">
    <property type="entry name" value="Pointed_dom"/>
</dbReference>
<dbReference type="InterPro" id="IPR036388">
    <property type="entry name" value="WH-like_DNA-bd_sf"/>
</dbReference>
<dbReference type="FunFam" id="1.10.150.50:FF:000010">
    <property type="entry name" value="Fli-1 proto-oncogene, ETS transcription factor"/>
    <property type="match status" value="1"/>
</dbReference>
<dbReference type="Gene3D" id="1.10.150.50">
    <property type="entry name" value="Transcription Factor, Ets-1"/>
    <property type="match status" value="1"/>
</dbReference>
<evidence type="ECO:0000256" key="2">
    <source>
        <dbReference type="ARBA" id="ARBA00005562"/>
    </source>
</evidence>
<dbReference type="PROSITE" id="PS00345">
    <property type="entry name" value="ETS_DOMAIN_1"/>
    <property type="match status" value="1"/>
</dbReference>
<sequence length="378" mass="43130">DRNSPDECSVGKNGNYLEDKHIAPPNMTTNERRVIVPADPTLWSTEHVRQWLEWAVKEYGLLDVDVALFHNMDGKDLCKMSKEDFQRLTLSYNADILLSHLHYLRETPLPHLTSDDVDKALQNSPRLMHARNTGGASFIFPNTPVYPTDNSPRVSARPGIRAYCKHIQLHLEEQGSQPSPVIVTKTEEQRPQLVILTVLTPFLPAGSGQIQLWQFLLELLSDCTNSGCITWEGTNGEFKMTDPDEVARRWGERKSKPNMNYDKLSRALRYYYDKNIMTKVHGKRYAYKFDFHGIAQALQPHPPESSMYKYPSDLSYMSTYHAHQQKVNFVTPHPQALPVTSSSFFAAPNPYWNSPTGGIYPNTRHPGAHMPSHLGTYY</sequence>
<proteinExistence type="inferred from homology"/>
<evidence type="ECO:0000256" key="6">
    <source>
        <dbReference type="ARBA" id="ARBA00023242"/>
    </source>
</evidence>
<dbReference type="PROSITE" id="PS50061">
    <property type="entry name" value="ETS_DOMAIN_3"/>
    <property type="match status" value="1"/>
</dbReference>
<reference evidence="11" key="2">
    <citation type="submission" date="2025-08" db="UniProtKB">
        <authorList>
            <consortium name="Ensembl"/>
        </authorList>
    </citation>
    <scope>IDENTIFICATION</scope>
</reference>
<evidence type="ECO:0000256" key="4">
    <source>
        <dbReference type="ARBA" id="ARBA00023125"/>
    </source>
</evidence>
<dbReference type="SMART" id="SM00251">
    <property type="entry name" value="SAM_PNT"/>
    <property type="match status" value="1"/>
</dbReference>
<dbReference type="PROSITE" id="PS51433">
    <property type="entry name" value="PNT"/>
    <property type="match status" value="1"/>
</dbReference>
<name>A0A4W5P755_9TELE</name>
<evidence type="ECO:0000259" key="10">
    <source>
        <dbReference type="PROSITE" id="PS51433"/>
    </source>
</evidence>
<dbReference type="InterPro" id="IPR036390">
    <property type="entry name" value="WH_DNA-bd_sf"/>
</dbReference>
<dbReference type="Pfam" id="PF00178">
    <property type="entry name" value="Ets"/>
    <property type="match status" value="1"/>
</dbReference>
<feature type="region of interest" description="Disordered" evidence="8">
    <location>
        <begin position="1"/>
        <end position="22"/>
    </location>
</feature>
<evidence type="ECO:0000256" key="5">
    <source>
        <dbReference type="ARBA" id="ARBA00023163"/>
    </source>
</evidence>
<keyword evidence="3" id="KW-0805">Transcription regulation</keyword>
<dbReference type="PROSITE" id="PS00346">
    <property type="entry name" value="ETS_DOMAIN_2"/>
    <property type="match status" value="1"/>
</dbReference>